<dbReference type="EMBL" id="VHSG01000007">
    <property type="protein sequence ID" value="TQV82404.1"/>
    <property type="molecule type" value="Genomic_DNA"/>
</dbReference>
<feature type="domain" description="Response regulatory" evidence="8">
    <location>
        <begin position="7"/>
        <end position="122"/>
    </location>
</feature>
<dbReference type="InterPro" id="IPR001867">
    <property type="entry name" value="OmpR/PhoB-type_DNA-bd"/>
</dbReference>
<evidence type="ECO:0000256" key="4">
    <source>
        <dbReference type="ARBA" id="ARBA00023125"/>
    </source>
</evidence>
<dbReference type="GO" id="GO:0005829">
    <property type="term" value="C:cytosol"/>
    <property type="evidence" value="ECO:0007669"/>
    <property type="project" value="TreeGrafter"/>
</dbReference>
<dbReference type="SMART" id="SM00862">
    <property type="entry name" value="Trans_reg_C"/>
    <property type="match status" value="1"/>
</dbReference>
<comment type="caution">
    <text evidence="10">The sequence shown here is derived from an EMBL/GenBank/DDBJ whole genome shotgun (WGS) entry which is preliminary data.</text>
</comment>
<evidence type="ECO:0000256" key="3">
    <source>
        <dbReference type="ARBA" id="ARBA00023015"/>
    </source>
</evidence>
<dbReference type="InterPro" id="IPR011006">
    <property type="entry name" value="CheY-like_superfamily"/>
</dbReference>
<feature type="domain" description="OmpR/PhoB-type" evidence="9">
    <location>
        <begin position="130"/>
        <end position="227"/>
    </location>
</feature>
<dbReference type="PANTHER" id="PTHR48111">
    <property type="entry name" value="REGULATOR OF RPOS"/>
    <property type="match status" value="1"/>
</dbReference>
<gene>
    <name evidence="10" type="ORF">FKG94_06565</name>
</gene>
<sequence length="235" mass="26612">MQKQTLTVLVIEDQDSIARNIAQFLEPKGYILDFAGQGAQGLQLALANYYDLILLDLTLPGMDGIDVCRSIRARADRHIPILMLTARDGLQDKVTGFEVGADDYLTKPFALEELHVRCIALSRRHSLQEKHQLVIGELLIDRKTHRVERRNRPISLNNISYQLLLALAEAYPRVVTRSELSQRIWGDEPTESDALRSHIYQLRKALNQGFDKTLIKTIHGVGFVLQSHTPETPIP</sequence>
<dbReference type="OrthoDB" id="9802426at2"/>
<dbReference type="PROSITE" id="PS50110">
    <property type="entry name" value="RESPONSE_REGULATORY"/>
    <property type="match status" value="1"/>
</dbReference>
<evidence type="ECO:0000313" key="10">
    <source>
        <dbReference type="EMBL" id="TQV82404.1"/>
    </source>
</evidence>
<dbReference type="SMART" id="SM00448">
    <property type="entry name" value="REC"/>
    <property type="match status" value="1"/>
</dbReference>
<dbReference type="InterPro" id="IPR039420">
    <property type="entry name" value="WalR-like"/>
</dbReference>
<protein>
    <submittedName>
        <fullName evidence="10">Response regulator transcription factor</fullName>
    </submittedName>
</protein>
<dbReference type="CDD" id="cd17574">
    <property type="entry name" value="REC_OmpR"/>
    <property type="match status" value="1"/>
</dbReference>
<accession>A0A545TYX7</accession>
<feature type="DNA-binding region" description="OmpR/PhoB-type" evidence="7">
    <location>
        <begin position="130"/>
        <end position="227"/>
    </location>
</feature>
<dbReference type="PROSITE" id="PS51755">
    <property type="entry name" value="OMPR_PHOB"/>
    <property type="match status" value="1"/>
</dbReference>
<proteinExistence type="predicted"/>
<evidence type="ECO:0000256" key="1">
    <source>
        <dbReference type="ARBA" id="ARBA00022553"/>
    </source>
</evidence>
<dbReference type="Pfam" id="PF00486">
    <property type="entry name" value="Trans_reg_C"/>
    <property type="match status" value="1"/>
</dbReference>
<dbReference type="InterPro" id="IPR036388">
    <property type="entry name" value="WH-like_DNA-bd_sf"/>
</dbReference>
<keyword evidence="11" id="KW-1185">Reference proteome</keyword>
<dbReference type="GO" id="GO:0006355">
    <property type="term" value="P:regulation of DNA-templated transcription"/>
    <property type="evidence" value="ECO:0007669"/>
    <property type="project" value="InterPro"/>
</dbReference>
<feature type="modified residue" description="4-aspartylphosphate" evidence="6">
    <location>
        <position position="56"/>
    </location>
</feature>
<evidence type="ECO:0000256" key="2">
    <source>
        <dbReference type="ARBA" id="ARBA00023012"/>
    </source>
</evidence>
<dbReference type="GO" id="GO:0032993">
    <property type="term" value="C:protein-DNA complex"/>
    <property type="evidence" value="ECO:0007669"/>
    <property type="project" value="TreeGrafter"/>
</dbReference>
<keyword evidence="1 6" id="KW-0597">Phosphoprotein</keyword>
<dbReference type="Pfam" id="PF00072">
    <property type="entry name" value="Response_reg"/>
    <property type="match status" value="1"/>
</dbReference>
<dbReference type="Gene3D" id="1.10.10.10">
    <property type="entry name" value="Winged helix-like DNA-binding domain superfamily/Winged helix DNA-binding domain"/>
    <property type="match status" value="1"/>
</dbReference>
<dbReference type="GO" id="GO:0000156">
    <property type="term" value="F:phosphorelay response regulator activity"/>
    <property type="evidence" value="ECO:0007669"/>
    <property type="project" value="TreeGrafter"/>
</dbReference>
<evidence type="ECO:0000256" key="5">
    <source>
        <dbReference type="ARBA" id="ARBA00023163"/>
    </source>
</evidence>
<dbReference type="Gene3D" id="3.40.50.2300">
    <property type="match status" value="1"/>
</dbReference>
<keyword evidence="4 7" id="KW-0238">DNA-binding</keyword>
<dbReference type="FunFam" id="3.40.50.2300:FF:000001">
    <property type="entry name" value="DNA-binding response regulator PhoB"/>
    <property type="match status" value="1"/>
</dbReference>
<keyword evidence="2" id="KW-0902">Two-component regulatory system</keyword>
<evidence type="ECO:0000259" key="8">
    <source>
        <dbReference type="PROSITE" id="PS50110"/>
    </source>
</evidence>
<dbReference type="GO" id="GO:0000976">
    <property type="term" value="F:transcription cis-regulatory region binding"/>
    <property type="evidence" value="ECO:0007669"/>
    <property type="project" value="TreeGrafter"/>
</dbReference>
<dbReference type="SUPFAM" id="SSF52172">
    <property type="entry name" value="CheY-like"/>
    <property type="match status" value="1"/>
</dbReference>
<dbReference type="RefSeq" id="WP_142903420.1">
    <property type="nucleotide sequence ID" value="NZ_ML660090.1"/>
</dbReference>
<dbReference type="InterPro" id="IPR001789">
    <property type="entry name" value="Sig_transdc_resp-reg_receiver"/>
</dbReference>
<keyword evidence="3" id="KW-0805">Transcription regulation</keyword>
<evidence type="ECO:0000256" key="6">
    <source>
        <dbReference type="PROSITE-ProRule" id="PRU00169"/>
    </source>
</evidence>
<name>A0A545TYX7_9GAMM</name>
<dbReference type="AlphaFoldDB" id="A0A545TYX7"/>
<dbReference type="PANTHER" id="PTHR48111:SF22">
    <property type="entry name" value="REGULATOR OF RPOS"/>
    <property type="match status" value="1"/>
</dbReference>
<keyword evidence="5" id="KW-0804">Transcription</keyword>
<reference evidence="10 11" key="1">
    <citation type="submission" date="2019-06" db="EMBL/GenBank/DDBJ databases">
        <title>Whole genome sequence for Cellvibrionaceae sp. R142.</title>
        <authorList>
            <person name="Wang G."/>
        </authorList>
    </citation>
    <scope>NUCLEOTIDE SEQUENCE [LARGE SCALE GENOMIC DNA]</scope>
    <source>
        <strain evidence="10 11">R142</strain>
    </source>
</reference>
<evidence type="ECO:0000313" key="11">
    <source>
        <dbReference type="Proteomes" id="UP000319732"/>
    </source>
</evidence>
<dbReference type="Proteomes" id="UP000319732">
    <property type="component" value="Unassembled WGS sequence"/>
</dbReference>
<dbReference type="CDD" id="cd00383">
    <property type="entry name" value="trans_reg_C"/>
    <property type="match status" value="1"/>
</dbReference>
<evidence type="ECO:0000259" key="9">
    <source>
        <dbReference type="PROSITE" id="PS51755"/>
    </source>
</evidence>
<organism evidence="10 11">
    <name type="scientific">Exilibacterium tricleocarpae</name>
    <dbReference type="NCBI Taxonomy" id="2591008"/>
    <lineage>
        <taxon>Bacteria</taxon>
        <taxon>Pseudomonadati</taxon>
        <taxon>Pseudomonadota</taxon>
        <taxon>Gammaproteobacteria</taxon>
        <taxon>Cellvibrionales</taxon>
        <taxon>Cellvibrionaceae</taxon>
        <taxon>Exilibacterium</taxon>
    </lineage>
</organism>
<evidence type="ECO:0000256" key="7">
    <source>
        <dbReference type="PROSITE-ProRule" id="PRU01091"/>
    </source>
</evidence>